<dbReference type="Pfam" id="PF00084">
    <property type="entry name" value="Sushi"/>
    <property type="match status" value="2"/>
</dbReference>
<evidence type="ECO:0000256" key="4">
    <source>
        <dbReference type="ARBA" id="ARBA00022729"/>
    </source>
</evidence>
<evidence type="ECO:0000256" key="2">
    <source>
        <dbReference type="ARBA" id="ARBA00022525"/>
    </source>
</evidence>
<evidence type="ECO:0000256" key="3">
    <source>
        <dbReference type="ARBA" id="ARBA00022536"/>
    </source>
</evidence>
<evidence type="ECO:0000256" key="6">
    <source>
        <dbReference type="ARBA" id="ARBA00023157"/>
    </source>
</evidence>
<dbReference type="GO" id="GO:0005576">
    <property type="term" value="C:extracellular region"/>
    <property type="evidence" value="ECO:0007669"/>
    <property type="project" value="UniProtKB-SubCell"/>
</dbReference>
<feature type="domain" description="Peptidase S1" evidence="11">
    <location>
        <begin position="422"/>
        <end position="573"/>
    </location>
</feature>
<feature type="disulfide bond" evidence="8">
    <location>
        <begin position="300"/>
        <end position="327"/>
    </location>
</feature>
<dbReference type="InterPro" id="IPR009003">
    <property type="entry name" value="Peptidase_S1_PA"/>
</dbReference>
<evidence type="ECO:0000313" key="13">
    <source>
        <dbReference type="Ensembl" id="ENSTNIP00000012478.1"/>
    </source>
</evidence>
<organism evidence="13 14">
    <name type="scientific">Tetraodon nigroviridis</name>
    <name type="common">Spotted green pufferfish</name>
    <name type="synonym">Chelonodon nigroviridis</name>
    <dbReference type="NCBI Taxonomy" id="99883"/>
    <lineage>
        <taxon>Eukaryota</taxon>
        <taxon>Metazoa</taxon>
        <taxon>Chordata</taxon>
        <taxon>Craniata</taxon>
        <taxon>Vertebrata</taxon>
        <taxon>Euteleostomi</taxon>
        <taxon>Actinopterygii</taxon>
        <taxon>Neopterygii</taxon>
        <taxon>Teleostei</taxon>
        <taxon>Neoteleostei</taxon>
        <taxon>Acanthomorphata</taxon>
        <taxon>Eupercaria</taxon>
        <taxon>Tetraodontiformes</taxon>
        <taxon>Tetradontoidea</taxon>
        <taxon>Tetraodontidae</taxon>
        <taxon>Tetraodon</taxon>
    </lineage>
</organism>
<feature type="region of interest" description="Disordered" evidence="9">
    <location>
        <begin position="342"/>
        <end position="369"/>
    </location>
</feature>
<proteinExistence type="predicted"/>
<keyword evidence="4" id="KW-0732">Signal</keyword>
<feature type="domain" description="Sushi" evidence="12">
    <location>
        <begin position="270"/>
        <end position="329"/>
    </location>
</feature>
<dbReference type="SUPFAM" id="SSF49854">
    <property type="entry name" value="Spermadhesin, CUB domain"/>
    <property type="match status" value="1"/>
</dbReference>
<dbReference type="OMA" id="ESDHNCR"/>
<evidence type="ECO:0000259" key="11">
    <source>
        <dbReference type="PROSITE" id="PS50240"/>
    </source>
</evidence>
<reference evidence="14" key="1">
    <citation type="journal article" date="2004" name="Nature">
        <title>Genome duplication in the teleost fish Tetraodon nigroviridis reveals the early vertebrate proto-karyotype.</title>
        <authorList>
            <person name="Jaillon O."/>
            <person name="Aury J.-M."/>
            <person name="Brunet F."/>
            <person name="Petit J.-L."/>
            <person name="Stange-Thomann N."/>
            <person name="Mauceli E."/>
            <person name="Bouneau L."/>
            <person name="Fischer C."/>
            <person name="Ozouf-Costaz C."/>
            <person name="Bernot A."/>
            <person name="Nicaud S."/>
            <person name="Jaffe D."/>
            <person name="Fisher S."/>
            <person name="Lutfalla G."/>
            <person name="Dossat C."/>
            <person name="Segurens B."/>
            <person name="Dasilva C."/>
            <person name="Salanoubat M."/>
            <person name="Levy M."/>
            <person name="Boudet N."/>
            <person name="Castellano S."/>
            <person name="Anthouard V."/>
            <person name="Jubin C."/>
            <person name="Castelli V."/>
            <person name="Katinka M."/>
            <person name="Vacherie B."/>
            <person name="Biemont C."/>
            <person name="Skalli Z."/>
            <person name="Cattolico L."/>
            <person name="Poulain J."/>
            <person name="De Berardinis V."/>
            <person name="Cruaud C."/>
            <person name="Duprat S."/>
            <person name="Brottier P."/>
            <person name="Coutanceau J.-P."/>
            <person name="Gouzy J."/>
            <person name="Parra G."/>
            <person name="Lardier G."/>
            <person name="Chapple C."/>
            <person name="McKernan K.J."/>
            <person name="McEwan P."/>
            <person name="Bosak S."/>
            <person name="Kellis M."/>
            <person name="Volff J.-N."/>
            <person name="Guigo R."/>
            <person name="Zody M.C."/>
            <person name="Mesirov J."/>
            <person name="Lindblad-Toh K."/>
            <person name="Birren B."/>
            <person name="Nusbaum C."/>
            <person name="Kahn D."/>
            <person name="Robinson-Rechavi M."/>
            <person name="Laudet V."/>
            <person name="Schachter V."/>
            <person name="Quetier F."/>
            <person name="Saurin W."/>
            <person name="Scarpelli C."/>
            <person name="Wincker P."/>
            <person name="Lander E.S."/>
            <person name="Weissenbach J."/>
            <person name="Roest Crollius H."/>
        </authorList>
    </citation>
    <scope>NUCLEOTIDE SEQUENCE [LARGE SCALE GENOMIC DNA]</scope>
</reference>
<accession>H3CW44</accession>
<dbReference type="InterPro" id="IPR043504">
    <property type="entry name" value="Peptidase_S1_PA_chymotrypsin"/>
</dbReference>
<keyword evidence="3" id="KW-0245">EGF-like domain</keyword>
<dbReference type="Pfam" id="PF00089">
    <property type="entry name" value="Trypsin"/>
    <property type="match status" value="1"/>
</dbReference>
<dbReference type="PROSITE" id="PS01180">
    <property type="entry name" value="CUB"/>
    <property type="match status" value="1"/>
</dbReference>
<evidence type="ECO:0000256" key="7">
    <source>
        <dbReference type="ARBA" id="ARBA00023180"/>
    </source>
</evidence>
<dbReference type="GeneTree" id="ENSGT00940000154234"/>
<sequence length="573" mass="63489">IFRIRSSHCGLVSLQKAEVHGLPRLTEDRCPSSRWNAMCRPCCEYQLIQCRCPSKGLKVGYTVPCCRNALNQCDPCLIPPGCSLFENCKTCHNGTWRANDDFFINGKYCTDCRQGWSGGDCKTCGGVLQRAQGHIALDSYPTNARCEWTVHVERGRVIELRFLLLSLESDHSCGYDYVEVRDGDGLNSPVIGRFCGDQLPPPIKSSGSALRILFSSDGYNNFNGFVLIFQQITHLTCIPVFCLLDINSRLLPACVSDATGQACSCQTSRSRCAPPPKLHNGYHKPAPATAGGAETIEFFCNKPYILSGSQRIRCSSHGSWSNRQPKCVRACRQPRVSELVKQKVVKPQLTSRDTPKKKPSSRLSKKLKQEDASIVELPGDFLPVNTVIEYKCASPLYEHAGSSRRTCLKSGKWSGRHVSCTPVCGKFTNFSPHNLNKTQWPWHVAVYIRSPPDSPSTARPPGVDMFVQQGDSEESTFWVLACSGALLSQRSILVAAQCVVDGDKQQTLQPAQVRVVMGVHDQTSSDQRQIIRNLQVTDILVHPDFHFGAESNVAVLKLRDKAKISERVLPVCL</sequence>
<feature type="compositionally biased region" description="Basic residues" evidence="9">
    <location>
        <begin position="355"/>
        <end position="366"/>
    </location>
</feature>
<name>H3CW44_TETNG</name>
<evidence type="ECO:0000256" key="5">
    <source>
        <dbReference type="ARBA" id="ARBA00022737"/>
    </source>
</evidence>
<dbReference type="SMART" id="SM00032">
    <property type="entry name" value="CCP"/>
    <property type="match status" value="2"/>
</dbReference>
<dbReference type="FunFam" id="2.60.120.290:FF:000005">
    <property type="entry name" value="Procollagen C-endopeptidase enhancer 1"/>
    <property type="match status" value="1"/>
</dbReference>
<dbReference type="GO" id="GO:0004252">
    <property type="term" value="F:serine-type endopeptidase activity"/>
    <property type="evidence" value="ECO:0007669"/>
    <property type="project" value="InterPro"/>
</dbReference>
<dbReference type="InterPro" id="IPR001254">
    <property type="entry name" value="Trypsin_dom"/>
</dbReference>
<reference evidence="13" key="2">
    <citation type="submission" date="2025-08" db="UniProtKB">
        <authorList>
            <consortium name="Ensembl"/>
        </authorList>
    </citation>
    <scope>IDENTIFICATION</scope>
</reference>
<dbReference type="SMART" id="SM00042">
    <property type="entry name" value="CUB"/>
    <property type="match status" value="1"/>
</dbReference>
<evidence type="ECO:0000313" key="14">
    <source>
        <dbReference type="Proteomes" id="UP000007303"/>
    </source>
</evidence>
<keyword evidence="7" id="KW-0325">Glycoprotein</keyword>
<comment type="subcellular location">
    <subcellularLocation>
        <location evidence="1">Secreted</location>
    </subcellularLocation>
</comment>
<keyword evidence="14" id="KW-1185">Reference proteome</keyword>
<evidence type="ECO:0000256" key="1">
    <source>
        <dbReference type="ARBA" id="ARBA00004613"/>
    </source>
</evidence>
<dbReference type="AlphaFoldDB" id="H3CW44"/>
<dbReference type="CDD" id="cd00033">
    <property type="entry name" value="CCP"/>
    <property type="match status" value="2"/>
</dbReference>
<dbReference type="InterPro" id="IPR000436">
    <property type="entry name" value="Sushi_SCR_CCP_dom"/>
</dbReference>
<feature type="domain" description="Sushi" evidence="12">
    <location>
        <begin position="354"/>
        <end position="422"/>
    </location>
</feature>
<dbReference type="Ensembl" id="ENSTNIT00000012669.1">
    <property type="protein sequence ID" value="ENSTNIP00000012478.1"/>
    <property type="gene ID" value="ENSTNIG00000009603.1"/>
</dbReference>
<dbReference type="CDD" id="cd00041">
    <property type="entry name" value="CUB"/>
    <property type="match status" value="1"/>
</dbReference>
<evidence type="ECO:0000259" key="10">
    <source>
        <dbReference type="PROSITE" id="PS01180"/>
    </source>
</evidence>
<reference evidence="13" key="3">
    <citation type="submission" date="2025-09" db="UniProtKB">
        <authorList>
            <consortium name="Ensembl"/>
        </authorList>
    </citation>
    <scope>IDENTIFICATION</scope>
</reference>
<dbReference type="InterPro" id="IPR051659">
    <property type="entry name" value="Serine_Protease_S1-Domain"/>
</dbReference>
<keyword evidence="5" id="KW-0677">Repeat</keyword>
<dbReference type="PANTHER" id="PTHR24254:SF9">
    <property type="entry name" value="INACTIVE SERINE PROTEASE PAMR1"/>
    <property type="match status" value="1"/>
</dbReference>
<dbReference type="PANTHER" id="PTHR24254">
    <property type="entry name" value="PROTHROMBIN"/>
    <property type="match status" value="1"/>
</dbReference>
<dbReference type="STRING" id="99883.ENSTNIP00000012478"/>
<dbReference type="PROSITE" id="PS50923">
    <property type="entry name" value="SUSHI"/>
    <property type="match status" value="2"/>
</dbReference>
<feature type="domain" description="CUB" evidence="10">
    <location>
        <begin position="124"/>
        <end position="232"/>
    </location>
</feature>
<dbReference type="Gene3D" id="2.40.10.10">
    <property type="entry name" value="Trypsin-like serine proteases"/>
    <property type="match status" value="1"/>
</dbReference>
<dbReference type="InterPro" id="IPR000859">
    <property type="entry name" value="CUB_dom"/>
</dbReference>
<keyword evidence="2" id="KW-0964">Secreted</keyword>
<dbReference type="InterPro" id="IPR035976">
    <property type="entry name" value="Sushi/SCR/CCP_sf"/>
</dbReference>
<evidence type="ECO:0000256" key="8">
    <source>
        <dbReference type="PROSITE-ProRule" id="PRU00302"/>
    </source>
</evidence>
<dbReference type="Gene3D" id="2.60.120.290">
    <property type="entry name" value="Spermadhesin, CUB domain"/>
    <property type="match status" value="1"/>
</dbReference>
<dbReference type="Proteomes" id="UP000007303">
    <property type="component" value="Unassembled WGS sequence"/>
</dbReference>
<evidence type="ECO:0000256" key="9">
    <source>
        <dbReference type="SAM" id="MobiDB-lite"/>
    </source>
</evidence>
<dbReference type="Gene3D" id="2.10.70.10">
    <property type="entry name" value="Complement Module, domain 1"/>
    <property type="match status" value="2"/>
</dbReference>
<protein>
    <submittedName>
        <fullName evidence="13">Peptidase domain containing associated with muscle regeneration 1a</fullName>
    </submittedName>
</protein>
<keyword evidence="8" id="KW-0768">Sushi</keyword>
<keyword evidence="6 8" id="KW-1015">Disulfide bond</keyword>
<dbReference type="PROSITE" id="PS50240">
    <property type="entry name" value="TRYPSIN_DOM"/>
    <property type="match status" value="1"/>
</dbReference>
<dbReference type="SUPFAM" id="SSF50494">
    <property type="entry name" value="Trypsin-like serine proteases"/>
    <property type="match status" value="1"/>
</dbReference>
<comment type="caution">
    <text evidence="8">Lacks conserved residue(s) required for the propagation of feature annotation.</text>
</comment>
<dbReference type="Pfam" id="PF00431">
    <property type="entry name" value="CUB"/>
    <property type="match status" value="1"/>
</dbReference>
<dbReference type="GO" id="GO:0006508">
    <property type="term" value="P:proteolysis"/>
    <property type="evidence" value="ECO:0007669"/>
    <property type="project" value="InterPro"/>
</dbReference>
<dbReference type="HOGENOM" id="CLU_025988_0_0_1"/>
<dbReference type="InterPro" id="IPR035914">
    <property type="entry name" value="Sperma_CUB_dom_sf"/>
</dbReference>
<dbReference type="InParanoid" id="H3CW44"/>
<evidence type="ECO:0000259" key="12">
    <source>
        <dbReference type="PROSITE" id="PS50923"/>
    </source>
</evidence>
<dbReference type="SUPFAM" id="SSF57535">
    <property type="entry name" value="Complement control module/SCR domain"/>
    <property type="match status" value="1"/>
</dbReference>